<evidence type="ECO:0000313" key="3">
    <source>
        <dbReference type="EMBL" id="KZP23559.1"/>
    </source>
</evidence>
<evidence type="ECO:0000256" key="2">
    <source>
        <dbReference type="SAM" id="Phobius"/>
    </source>
</evidence>
<evidence type="ECO:0000313" key="4">
    <source>
        <dbReference type="Proteomes" id="UP000076532"/>
    </source>
</evidence>
<dbReference type="AlphaFoldDB" id="A0A166M258"/>
<keyword evidence="2" id="KW-0812">Transmembrane</keyword>
<reference evidence="3 4" key="1">
    <citation type="journal article" date="2016" name="Mol. Biol. Evol.">
        <title>Comparative Genomics of Early-Diverging Mushroom-Forming Fungi Provides Insights into the Origins of Lignocellulose Decay Capabilities.</title>
        <authorList>
            <person name="Nagy L.G."/>
            <person name="Riley R."/>
            <person name="Tritt A."/>
            <person name="Adam C."/>
            <person name="Daum C."/>
            <person name="Floudas D."/>
            <person name="Sun H."/>
            <person name="Yadav J.S."/>
            <person name="Pangilinan J."/>
            <person name="Larsson K.H."/>
            <person name="Matsuura K."/>
            <person name="Barry K."/>
            <person name="Labutti K."/>
            <person name="Kuo R."/>
            <person name="Ohm R.A."/>
            <person name="Bhattacharya S.S."/>
            <person name="Shirouzu T."/>
            <person name="Yoshinaga Y."/>
            <person name="Martin F.M."/>
            <person name="Grigoriev I.V."/>
            <person name="Hibbett D.S."/>
        </authorList>
    </citation>
    <scope>NUCLEOTIDE SEQUENCE [LARGE SCALE GENOMIC DNA]</scope>
    <source>
        <strain evidence="3 4">CBS 109695</strain>
    </source>
</reference>
<accession>A0A166M258</accession>
<dbReference type="Proteomes" id="UP000076532">
    <property type="component" value="Unassembled WGS sequence"/>
</dbReference>
<keyword evidence="4" id="KW-1185">Reference proteome</keyword>
<keyword evidence="2" id="KW-1133">Transmembrane helix</keyword>
<keyword evidence="2" id="KW-0472">Membrane</keyword>
<dbReference type="EMBL" id="KV417531">
    <property type="protein sequence ID" value="KZP23559.1"/>
    <property type="molecule type" value="Genomic_DNA"/>
</dbReference>
<protein>
    <submittedName>
        <fullName evidence="3">Uncharacterized protein</fullName>
    </submittedName>
</protein>
<evidence type="ECO:0000256" key="1">
    <source>
        <dbReference type="SAM" id="MobiDB-lite"/>
    </source>
</evidence>
<name>A0A166M258_9AGAM</name>
<organism evidence="3 4">
    <name type="scientific">Athelia psychrophila</name>
    <dbReference type="NCBI Taxonomy" id="1759441"/>
    <lineage>
        <taxon>Eukaryota</taxon>
        <taxon>Fungi</taxon>
        <taxon>Dikarya</taxon>
        <taxon>Basidiomycota</taxon>
        <taxon>Agaricomycotina</taxon>
        <taxon>Agaricomycetes</taxon>
        <taxon>Agaricomycetidae</taxon>
        <taxon>Atheliales</taxon>
        <taxon>Atheliaceae</taxon>
        <taxon>Athelia</taxon>
    </lineage>
</organism>
<feature type="transmembrane region" description="Helical" evidence="2">
    <location>
        <begin position="24"/>
        <end position="49"/>
    </location>
</feature>
<sequence length="244" mass="26674">MSAKELGVSFVCPMRHELAHCSNGVWLCLLRAILASLLIAITCILLSLVRYVRAPEDIGSSAPSHLASLPRTSRISLANPYAPSGGTRVHARPEIFQNLTHLRGRGGWRPGRSQDMIQRCTRRSDCSPPPHRRPRFLPHLYAPTSMTTRTSSPALRPHPGHPHDLCSINHPSPSWDGRWRGPDCGCNVGSAPAAHKQDRCAHDLMDRPLVGTGCLLSCPNVVTPPRHTLPQQEVPTPVLSPHGS</sequence>
<gene>
    <name evidence="3" type="ORF">FIBSPDRAFT_450121</name>
</gene>
<proteinExistence type="predicted"/>
<feature type="region of interest" description="Disordered" evidence="1">
    <location>
        <begin position="225"/>
        <end position="244"/>
    </location>
</feature>